<dbReference type="PANTHER" id="PTHR32133">
    <property type="entry name" value="OS07G0120400 PROTEIN"/>
    <property type="match status" value="1"/>
</dbReference>
<sequence>MNQTLAPPPPPPTDSSQPSSMAPPPTPELFDVLVEEVLLRFPPEDPASLLRAALVCKRWHRLVSGRHFRRRFRGFHRTPPMLGAIVNNHGFVSTSSFRCQVPAELLRGCMVLDARHGRVLFHSVSWASQPRDPTLYLWNPISGEKLELPKLPLVPDPHRGSSNFAVLCAAAGCNHLDCSHGPFLVVAVVVSRSETFARVYSSEHGEWSDPTFAPHINDSLVKVVEGLGEIIDSLDLMPGVLVGDAVYFLLHTMDAVLQFNLTTRDMAIIHLPDTIYSRPIALLATEDGNLGFAGTKERTLHLWSRVAGPGEETWSQSRVIELEKLLPVNAIKRTPIMLGSVGVIFLYTCDGGIYSVDLKSSKAREMPDRIGIPDYVVPFMSFCTPALGAAPTDEEPSGSTSSA</sequence>
<organism evidence="4 5">
    <name type="scientific">Urochloa decumbens</name>
    <dbReference type="NCBI Taxonomy" id="240449"/>
    <lineage>
        <taxon>Eukaryota</taxon>
        <taxon>Viridiplantae</taxon>
        <taxon>Streptophyta</taxon>
        <taxon>Embryophyta</taxon>
        <taxon>Tracheophyta</taxon>
        <taxon>Spermatophyta</taxon>
        <taxon>Magnoliopsida</taxon>
        <taxon>Liliopsida</taxon>
        <taxon>Poales</taxon>
        <taxon>Poaceae</taxon>
        <taxon>PACMAD clade</taxon>
        <taxon>Panicoideae</taxon>
        <taxon>Panicodae</taxon>
        <taxon>Paniceae</taxon>
        <taxon>Melinidinae</taxon>
        <taxon>Urochloa</taxon>
    </lineage>
</organism>
<evidence type="ECO:0000313" key="5">
    <source>
        <dbReference type="Proteomes" id="UP001497457"/>
    </source>
</evidence>
<evidence type="ECO:0000259" key="3">
    <source>
        <dbReference type="Pfam" id="PF23635"/>
    </source>
</evidence>
<evidence type="ECO:0000256" key="1">
    <source>
        <dbReference type="SAM" id="MobiDB-lite"/>
    </source>
</evidence>
<protein>
    <recommendedName>
        <fullName evidence="6">F-box domain-containing protein</fullName>
    </recommendedName>
</protein>
<dbReference type="SUPFAM" id="SSF81383">
    <property type="entry name" value="F-box domain"/>
    <property type="match status" value="1"/>
</dbReference>
<keyword evidence="5" id="KW-1185">Reference proteome</keyword>
<dbReference type="Pfam" id="PF00646">
    <property type="entry name" value="F-box"/>
    <property type="match status" value="1"/>
</dbReference>
<feature type="region of interest" description="Disordered" evidence="1">
    <location>
        <begin position="1"/>
        <end position="26"/>
    </location>
</feature>
<gene>
    <name evidence="4" type="ORF">URODEC1_LOCUS106861</name>
</gene>
<evidence type="ECO:0000259" key="2">
    <source>
        <dbReference type="Pfam" id="PF00646"/>
    </source>
</evidence>
<feature type="compositionally biased region" description="Pro residues" evidence="1">
    <location>
        <begin position="1"/>
        <end position="13"/>
    </location>
</feature>
<dbReference type="Proteomes" id="UP001497457">
    <property type="component" value="Chromosome 7b"/>
</dbReference>
<dbReference type="InterPro" id="IPR056594">
    <property type="entry name" value="AT5G49610-like_b-prop"/>
</dbReference>
<dbReference type="AlphaFoldDB" id="A0ABC9FLD3"/>
<name>A0ABC9FLD3_9POAL</name>
<feature type="domain" description="F-box protein AT5G49610-like beta-propeller" evidence="3">
    <location>
        <begin position="111"/>
        <end position="326"/>
    </location>
</feature>
<dbReference type="PANTHER" id="PTHR32133:SF386">
    <property type="entry name" value="F-BOX DOMAIN-CONTAINING PROTEIN"/>
    <property type="match status" value="1"/>
</dbReference>
<evidence type="ECO:0008006" key="6">
    <source>
        <dbReference type="Google" id="ProtNLM"/>
    </source>
</evidence>
<reference evidence="4" key="1">
    <citation type="submission" date="2024-10" db="EMBL/GenBank/DDBJ databases">
        <authorList>
            <person name="Ryan C."/>
        </authorList>
    </citation>
    <scope>NUCLEOTIDE SEQUENCE [LARGE SCALE GENOMIC DNA]</scope>
</reference>
<evidence type="ECO:0000313" key="4">
    <source>
        <dbReference type="EMBL" id="CAL5077892.1"/>
    </source>
</evidence>
<feature type="domain" description="F-box" evidence="2">
    <location>
        <begin position="29"/>
        <end position="70"/>
    </location>
</feature>
<proteinExistence type="predicted"/>
<accession>A0ABC9FLD3</accession>
<dbReference type="Pfam" id="PF23635">
    <property type="entry name" value="Beta-prop_AT5G49610-like"/>
    <property type="match status" value="1"/>
</dbReference>
<dbReference type="InterPro" id="IPR036047">
    <property type="entry name" value="F-box-like_dom_sf"/>
</dbReference>
<dbReference type="InterPro" id="IPR001810">
    <property type="entry name" value="F-box_dom"/>
</dbReference>
<dbReference type="EMBL" id="OZ075117">
    <property type="protein sequence ID" value="CAL5077892.1"/>
    <property type="molecule type" value="Genomic_DNA"/>
</dbReference>